<gene>
    <name evidence="4" type="ORF">LG34_00380</name>
</gene>
<evidence type="ECO:0000256" key="1">
    <source>
        <dbReference type="ARBA" id="ARBA00022679"/>
    </source>
</evidence>
<evidence type="ECO:0000259" key="3">
    <source>
        <dbReference type="PROSITE" id="PS51186"/>
    </source>
</evidence>
<keyword evidence="1 4" id="KW-0808">Transferase</keyword>
<dbReference type="GO" id="GO:0016747">
    <property type="term" value="F:acyltransferase activity, transferring groups other than amino-acyl groups"/>
    <property type="evidence" value="ECO:0007669"/>
    <property type="project" value="InterPro"/>
</dbReference>
<dbReference type="Gene3D" id="3.40.630.30">
    <property type="match status" value="1"/>
</dbReference>
<proteinExistence type="predicted"/>
<keyword evidence="2 4" id="KW-0012">Acyltransferase</keyword>
<evidence type="ECO:0000313" key="5">
    <source>
        <dbReference type="Proteomes" id="UP000245288"/>
    </source>
</evidence>
<dbReference type="EMBL" id="JRFU01000004">
    <property type="protein sequence ID" value="PWE88035.1"/>
    <property type="molecule type" value="Genomic_DNA"/>
</dbReference>
<dbReference type="InterPro" id="IPR016181">
    <property type="entry name" value="Acyl_CoA_acyltransferase"/>
</dbReference>
<dbReference type="Proteomes" id="UP000245288">
    <property type="component" value="Unassembled WGS sequence"/>
</dbReference>
<organism evidence="4 5">
    <name type="scientific">Eubacterium ramulus</name>
    <dbReference type="NCBI Taxonomy" id="39490"/>
    <lineage>
        <taxon>Bacteria</taxon>
        <taxon>Bacillati</taxon>
        <taxon>Bacillota</taxon>
        <taxon>Clostridia</taxon>
        <taxon>Eubacteriales</taxon>
        <taxon>Eubacteriaceae</taxon>
        <taxon>Eubacterium</taxon>
    </lineage>
</organism>
<dbReference type="SUPFAM" id="SSF55729">
    <property type="entry name" value="Acyl-CoA N-acyltransferases (Nat)"/>
    <property type="match status" value="1"/>
</dbReference>
<dbReference type="PROSITE" id="PS51186">
    <property type="entry name" value="GNAT"/>
    <property type="match status" value="1"/>
</dbReference>
<dbReference type="InterPro" id="IPR000182">
    <property type="entry name" value="GNAT_dom"/>
</dbReference>
<dbReference type="AlphaFoldDB" id="A0A2V1JX26"/>
<protein>
    <submittedName>
        <fullName evidence="4">Acyltransferase</fullName>
    </submittedName>
</protein>
<keyword evidence="5" id="KW-1185">Reference proteome</keyword>
<dbReference type="PANTHER" id="PTHR43072:SF23">
    <property type="entry name" value="UPF0039 PROTEIN C11D3.02C"/>
    <property type="match status" value="1"/>
</dbReference>
<feature type="domain" description="N-acetyltransferase" evidence="3">
    <location>
        <begin position="10"/>
        <end position="179"/>
    </location>
</feature>
<dbReference type="CDD" id="cd04301">
    <property type="entry name" value="NAT_SF"/>
    <property type="match status" value="1"/>
</dbReference>
<reference evidence="4 5" key="1">
    <citation type="submission" date="2014-09" db="EMBL/GenBank/DDBJ databases">
        <title>Butyrate-producing bacteria isolated from human gut.</title>
        <authorList>
            <person name="Zhang Q."/>
            <person name="Zhao L."/>
        </authorList>
    </citation>
    <scope>NUCLEOTIDE SEQUENCE [LARGE SCALE GENOMIC DNA]</scope>
    <source>
        <strain evidence="4 5">21</strain>
    </source>
</reference>
<evidence type="ECO:0000256" key="2">
    <source>
        <dbReference type="ARBA" id="ARBA00023315"/>
    </source>
</evidence>
<comment type="caution">
    <text evidence="4">The sequence shown here is derived from an EMBL/GenBank/DDBJ whole genome shotgun (WGS) entry which is preliminary data.</text>
</comment>
<dbReference type="PANTHER" id="PTHR43072">
    <property type="entry name" value="N-ACETYLTRANSFERASE"/>
    <property type="match status" value="1"/>
</dbReference>
<dbReference type="Pfam" id="PF13420">
    <property type="entry name" value="Acetyltransf_4"/>
    <property type="match status" value="1"/>
</dbReference>
<evidence type="ECO:0000313" key="4">
    <source>
        <dbReference type="EMBL" id="PWE88035.1"/>
    </source>
</evidence>
<name>A0A2V1JX26_EUBRA</name>
<sequence>MTSSEVNTKLQIRIATPLDAKEILDIYAPYILQTAITFEYEVPTLEAFTRRIEQTLVKYPYLVAEQDGRIVGYAYAGPLHERAAYDWAVETSIYVKMDAKGQGIGKKLYVALEEALLRQHIVCVNACIAYPDQEKDVYLTKDSVDFHAHQGYKMVGKFHQCAYKFDHWYNMVWMEKSLCERPQHPEPMIWFSRLRKKNAKTEPVD</sequence>
<accession>A0A2V1JX26</accession>